<keyword evidence="1" id="KW-1133">Transmembrane helix</keyword>
<keyword evidence="3" id="KW-1185">Reference proteome</keyword>
<dbReference type="RefSeq" id="WP_250828130.1">
    <property type="nucleotide sequence ID" value="NZ_JAMOIL010000023.1"/>
</dbReference>
<dbReference type="Proteomes" id="UP001139485">
    <property type="component" value="Unassembled WGS sequence"/>
</dbReference>
<dbReference type="AlphaFoldDB" id="A0A9X2IHH1"/>
<proteinExistence type="predicted"/>
<sequence>MHDNRPTNSGSSSDLTPMEELLVMKVGLIAAGVVASSVCTVAFWHRILDWLVEHQVLVEASNSPIVKMPSGQGVGLDVPRVAIAVAALVALVVFGIAALRAYWSRPAEHVGGLGERRMR</sequence>
<reference evidence="2" key="1">
    <citation type="submission" date="2022-05" db="EMBL/GenBank/DDBJ databases">
        <authorList>
            <person name="Tuo L."/>
        </authorList>
    </citation>
    <scope>NUCLEOTIDE SEQUENCE</scope>
    <source>
        <strain evidence="2">BSK12Z-4</strain>
    </source>
</reference>
<comment type="caution">
    <text evidence="2">The sequence shown here is derived from an EMBL/GenBank/DDBJ whole genome shotgun (WGS) entry which is preliminary data.</text>
</comment>
<evidence type="ECO:0000313" key="2">
    <source>
        <dbReference type="EMBL" id="MCM0621790.1"/>
    </source>
</evidence>
<feature type="transmembrane region" description="Helical" evidence="1">
    <location>
        <begin position="81"/>
        <end position="103"/>
    </location>
</feature>
<evidence type="ECO:0000256" key="1">
    <source>
        <dbReference type="SAM" id="Phobius"/>
    </source>
</evidence>
<dbReference type="EMBL" id="JAMOIL010000023">
    <property type="protein sequence ID" value="MCM0621790.1"/>
    <property type="molecule type" value="Genomic_DNA"/>
</dbReference>
<protein>
    <submittedName>
        <fullName evidence="2">Uncharacterized protein</fullName>
    </submittedName>
</protein>
<name>A0A9X2IHH1_9ACTN</name>
<accession>A0A9X2IHH1</accession>
<keyword evidence="1" id="KW-0812">Transmembrane</keyword>
<evidence type="ECO:0000313" key="3">
    <source>
        <dbReference type="Proteomes" id="UP001139485"/>
    </source>
</evidence>
<organism evidence="2 3">
    <name type="scientific">Nocardioides bruguierae</name>
    <dbReference type="NCBI Taxonomy" id="2945102"/>
    <lineage>
        <taxon>Bacteria</taxon>
        <taxon>Bacillati</taxon>
        <taxon>Actinomycetota</taxon>
        <taxon>Actinomycetes</taxon>
        <taxon>Propionibacteriales</taxon>
        <taxon>Nocardioidaceae</taxon>
        <taxon>Nocardioides</taxon>
    </lineage>
</organism>
<gene>
    <name evidence="2" type="ORF">M8330_15985</name>
</gene>
<keyword evidence="1" id="KW-0472">Membrane</keyword>
<feature type="transmembrane region" description="Helical" evidence="1">
    <location>
        <begin position="21"/>
        <end position="44"/>
    </location>
</feature>